<keyword evidence="2" id="KW-1185">Reference proteome</keyword>
<gene>
    <name evidence="1" type="ORF">JHL16_10550</name>
</gene>
<evidence type="ECO:0000313" key="2">
    <source>
        <dbReference type="Proteomes" id="UP000616151"/>
    </source>
</evidence>
<accession>A0ACC5R2H0</accession>
<dbReference type="EMBL" id="JAENHL010000006">
    <property type="protein sequence ID" value="MBK1866793.1"/>
    <property type="molecule type" value="Genomic_DNA"/>
</dbReference>
<organism evidence="1 2">
    <name type="scientific">Taklimakanibacter albus</name>
    <dbReference type="NCBI Taxonomy" id="2800327"/>
    <lineage>
        <taxon>Bacteria</taxon>
        <taxon>Pseudomonadati</taxon>
        <taxon>Pseudomonadota</taxon>
        <taxon>Alphaproteobacteria</taxon>
        <taxon>Hyphomicrobiales</taxon>
        <taxon>Aestuariivirgaceae</taxon>
        <taxon>Taklimakanibacter</taxon>
    </lineage>
</organism>
<reference evidence="1" key="1">
    <citation type="submission" date="2021-01" db="EMBL/GenBank/DDBJ databases">
        <authorList>
            <person name="Sun Q."/>
        </authorList>
    </citation>
    <scope>NUCLEOTIDE SEQUENCE</scope>
    <source>
        <strain evidence="1">YIM B02566</strain>
    </source>
</reference>
<name>A0ACC5R2H0_9HYPH</name>
<dbReference type="Proteomes" id="UP000616151">
    <property type="component" value="Unassembled WGS sequence"/>
</dbReference>
<protein>
    <submittedName>
        <fullName evidence="1">Chlorophyllide reductase</fullName>
    </submittedName>
</protein>
<evidence type="ECO:0000313" key="1">
    <source>
        <dbReference type="EMBL" id="MBK1866793.1"/>
    </source>
</evidence>
<proteinExistence type="predicted"/>
<sequence length="132" mass="13741">MALRSTDWAPLPFILFAAFSGLSSPSVAAPSTAQGQVSVAQVVEMLDKAPAERVARQVLTAYLSGLGEAAGVLLTAGSDAKLARCSKPLSLSDSQARQALAAASRRKDRNEIAATPLLLSDMIKRAGCRFAP</sequence>
<comment type="caution">
    <text evidence="1">The sequence shown here is derived from an EMBL/GenBank/DDBJ whole genome shotgun (WGS) entry which is preliminary data.</text>
</comment>